<dbReference type="InterPro" id="IPR034819">
    <property type="entry name" value="CPEB"/>
</dbReference>
<dbReference type="Gene3D" id="3.30.70.330">
    <property type="match status" value="2"/>
</dbReference>
<protein>
    <submittedName>
        <fullName evidence="6">RRM domain-containing protein</fullName>
    </submittedName>
</protein>
<dbReference type="Pfam" id="PF16367">
    <property type="entry name" value="RRM_7"/>
    <property type="match status" value="1"/>
</dbReference>
<dbReference type="AlphaFoldDB" id="A0A0N4UVL2"/>
<dbReference type="GO" id="GO:0043005">
    <property type="term" value="C:neuron projection"/>
    <property type="evidence" value="ECO:0007669"/>
    <property type="project" value="TreeGrafter"/>
</dbReference>
<dbReference type="STRING" id="51028.A0A0N4UVL2"/>
<evidence type="ECO:0000256" key="1">
    <source>
        <dbReference type="ARBA" id="ARBA00022884"/>
    </source>
</evidence>
<dbReference type="InterPro" id="IPR038446">
    <property type="entry name" value="CEBP_ZZ_sf"/>
</dbReference>
<reference evidence="4 5" key="2">
    <citation type="submission" date="2018-10" db="EMBL/GenBank/DDBJ databases">
        <authorList>
            <consortium name="Pathogen Informatics"/>
        </authorList>
    </citation>
    <scope>NUCLEOTIDE SEQUENCE [LARGE SCALE GENOMIC DNA]</scope>
</reference>
<dbReference type="InterPro" id="IPR032296">
    <property type="entry name" value="CEBP_ZZ"/>
</dbReference>
<dbReference type="GO" id="GO:0008135">
    <property type="term" value="F:translation factor activity, RNA binding"/>
    <property type="evidence" value="ECO:0007669"/>
    <property type="project" value="TreeGrafter"/>
</dbReference>
<dbReference type="GO" id="GO:2000766">
    <property type="term" value="P:negative regulation of cytoplasmic translation"/>
    <property type="evidence" value="ECO:0007669"/>
    <property type="project" value="TreeGrafter"/>
</dbReference>
<dbReference type="OrthoDB" id="10033548at2759"/>
<dbReference type="InterPro" id="IPR012677">
    <property type="entry name" value="Nucleotide-bd_a/b_plait_sf"/>
</dbReference>
<keyword evidence="5" id="KW-1185">Reference proteome</keyword>
<dbReference type="GO" id="GO:0045202">
    <property type="term" value="C:synapse"/>
    <property type="evidence" value="ECO:0007669"/>
    <property type="project" value="TreeGrafter"/>
</dbReference>
<proteinExistence type="predicted"/>
<dbReference type="GO" id="GO:0003730">
    <property type="term" value="F:mRNA 3'-UTR binding"/>
    <property type="evidence" value="ECO:0007669"/>
    <property type="project" value="InterPro"/>
</dbReference>
<dbReference type="GO" id="GO:0005737">
    <property type="term" value="C:cytoplasm"/>
    <property type="evidence" value="ECO:0007669"/>
    <property type="project" value="TreeGrafter"/>
</dbReference>
<feature type="domain" description="RRM" evidence="3">
    <location>
        <begin position="166"/>
        <end position="246"/>
    </location>
</feature>
<evidence type="ECO:0000313" key="4">
    <source>
        <dbReference type="EMBL" id="VDD86052.1"/>
    </source>
</evidence>
<dbReference type="PANTHER" id="PTHR12566:SF17">
    <property type="entry name" value="CYTOPLASMIC POLYADENYLATION ELEMENT-BINDING PROTEIN 1"/>
    <property type="match status" value="1"/>
</dbReference>
<dbReference type="InterPro" id="IPR000504">
    <property type="entry name" value="RRM_dom"/>
</dbReference>
<dbReference type="GO" id="GO:0005634">
    <property type="term" value="C:nucleus"/>
    <property type="evidence" value="ECO:0007669"/>
    <property type="project" value="TreeGrafter"/>
</dbReference>
<sequence length="334" mass="38188">MKALNAPSNPETFFMIQEPKETFSRKLFVGGLPLDITKDEIIAHFSKFGKVLVDWPLRSDTSFSMCSTASQRMKSNFIAAKFSKPHKFTESLDFLVPERSMGFAFLIYDCEPSVHLLIKHCYIDNDKYYIFMSSATINDRPVEVRPWRLSDVDWLLDPNMEINPHFTVFVGGVPRPTKASEIAEAMTSLYGQVCYAGLDIDHELRYPKNYARVTFVSMHSFLAAVKNRYANFFSAGLNAAKKVEVKPYVMDSKKCDQCCGTKCEGKLASLYCGHLSCLQYFCRPCWDEFHYGPHASKLLATHKPLIRIQNHVQVPKEFLVVLRCGKVLFLHCEK</sequence>
<keyword evidence="1 2" id="KW-0694">RNA-binding</keyword>
<feature type="domain" description="RRM" evidence="3">
    <location>
        <begin position="25"/>
        <end position="149"/>
    </location>
</feature>
<dbReference type="Proteomes" id="UP000274131">
    <property type="component" value="Unassembled WGS sequence"/>
</dbReference>
<name>A0A0N4UVL2_ENTVE</name>
<dbReference type="PANTHER" id="PTHR12566">
    <property type="entry name" value="CYTOPLASMIC POLYADENYLATION ELEMENT BINDING PROTEIN CPEB"/>
    <property type="match status" value="1"/>
</dbReference>
<dbReference type="Pfam" id="PF16366">
    <property type="entry name" value="CEBP_ZZ"/>
    <property type="match status" value="1"/>
</dbReference>
<accession>A0A0N4UVL2</accession>
<evidence type="ECO:0000313" key="6">
    <source>
        <dbReference type="WBParaSite" id="EVEC_0000148701-mRNA-1"/>
    </source>
</evidence>
<reference evidence="6" key="1">
    <citation type="submission" date="2017-02" db="UniProtKB">
        <authorList>
            <consortium name="WormBaseParasite"/>
        </authorList>
    </citation>
    <scope>IDENTIFICATION</scope>
</reference>
<dbReference type="WBParaSite" id="EVEC_0000148701-mRNA-1">
    <property type="protein sequence ID" value="EVEC_0000148701-mRNA-1"/>
    <property type="gene ID" value="EVEC_0000148701"/>
</dbReference>
<dbReference type="Gene3D" id="4.10.640.40">
    <property type="entry name" value="Cytoplasmic polyadenylation element-binding protein, ZZ domain"/>
    <property type="match status" value="1"/>
</dbReference>
<dbReference type="InterPro" id="IPR035979">
    <property type="entry name" value="RBD_domain_sf"/>
</dbReference>
<evidence type="ECO:0000259" key="3">
    <source>
        <dbReference type="PROSITE" id="PS50102"/>
    </source>
</evidence>
<gene>
    <name evidence="4" type="ORF">EVEC_LOCUS1195</name>
</gene>
<dbReference type="EMBL" id="UXUI01007181">
    <property type="protein sequence ID" value="VDD86052.1"/>
    <property type="molecule type" value="Genomic_DNA"/>
</dbReference>
<organism evidence="6">
    <name type="scientific">Enterobius vermicularis</name>
    <name type="common">Human pinworm</name>
    <dbReference type="NCBI Taxonomy" id="51028"/>
    <lineage>
        <taxon>Eukaryota</taxon>
        <taxon>Metazoa</taxon>
        <taxon>Ecdysozoa</taxon>
        <taxon>Nematoda</taxon>
        <taxon>Chromadorea</taxon>
        <taxon>Rhabditida</taxon>
        <taxon>Spirurina</taxon>
        <taxon>Oxyuridomorpha</taxon>
        <taxon>Oxyuroidea</taxon>
        <taxon>Oxyuridae</taxon>
        <taxon>Enterobius</taxon>
    </lineage>
</organism>
<dbReference type="CDD" id="cd19757">
    <property type="entry name" value="Bbox1"/>
    <property type="match status" value="1"/>
</dbReference>
<dbReference type="GO" id="GO:0000900">
    <property type="term" value="F:mRNA regulatory element binding translation repressor activity"/>
    <property type="evidence" value="ECO:0007669"/>
    <property type="project" value="TreeGrafter"/>
</dbReference>
<dbReference type="SMART" id="SM00360">
    <property type="entry name" value="RRM"/>
    <property type="match status" value="2"/>
</dbReference>
<dbReference type="PROSITE" id="PS50102">
    <property type="entry name" value="RRM"/>
    <property type="match status" value="2"/>
</dbReference>
<evidence type="ECO:0000313" key="5">
    <source>
        <dbReference type="Proteomes" id="UP000274131"/>
    </source>
</evidence>
<evidence type="ECO:0000256" key="2">
    <source>
        <dbReference type="PROSITE-ProRule" id="PRU00176"/>
    </source>
</evidence>
<dbReference type="SUPFAM" id="SSF54928">
    <property type="entry name" value="RNA-binding domain, RBD"/>
    <property type="match status" value="1"/>
</dbReference>
<dbReference type="GO" id="GO:0043022">
    <property type="term" value="F:ribosome binding"/>
    <property type="evidence" value="ECO:0007669"/>
    <property type="project" value="TreeGrafter"/>
</dbReference>